<sequence length="60" mass="7374">MNIAEWLKENDGRVIYRNRWLLYDYLEWVVYERKYGKKITTVICQTPSEEEAVECLMVRE</sequence>
<name>A0A0F9M3Q7_9ZZZZ</name>
<dbReference type="AlphaFoldDB" id="A0A0F9M3Q7"/>
<dbReference type="EMBL" id="LAZR01011018">
    <property type="protein sequence ID" value="KKM63852.1"/>
    <property type="molecule type" value="Genomic_DNA"/>
</dbReference>
<evidence type="ECO:0000313" key="1">
    <source>
        <dbReference type="EMBL" id="KKM63852.1"/>
    </source>
</evidence>
<reference evidence="1" key="1">
    <citation type="journal article" date="2015" name="Nature">
        <title>Complex archaea that bridge the gap between prokaryotes and eukaryotes.</title>
        <authorList>
            <person name="Spang A."/>
            <person name="Saw J.H."/>
            <person name="Jorgensen S.L."/>
            <person name="Zaremba-Niedzwiedzka K."/>
            <person name="Martijn J."/>
            <person name="Lind A.E."/>
            <person name="van Eijk R."/>
            <person name="Schleper C."/>
            <person name="Guy L."/>
            <person name="Ettema T.J."/>
        </authorList>
    </citation>
    <scope>NUCLEOTIDE SEQUENCE</scope>
</reference>
<accession>A0A0F9M3Q7</accession>
<comment type="caution">
    <text evidence="1">The sequence shown here is derived from an EMBL/GenBank/DDBJ whole genome shotgun (WGS) entry which is preliminary data.</text>
</comment>
<organism evidence="1">
    <name type="scientific">marine sediment metagenome</name>
    <dbReference type="NCBI Taxonomy" id="412755"/>
    <lineage>
        <taxon>unclassified sequences</taxon>
        <taxon>metagenomes</taxon>
        <taxon>ecological metagenomes</taxon>
    </lineage>
</organism>
<protein>
    <submittedName>
        <fullName evidence="1">Uncharacterized protein</fullName>
    </submittedName>
</protein>
<gene>
    <name evidence="1" type="ORF">LCGC14_1507320</name>
</gene>
<proteinExistence type="predicted"/>